<evidence type="ECO:0000313" key="1">
    <source>
        <dbReference type="EMBL" id="QHT35677.1"/>
    </source>
</evidence>
<proteinExistence type="predicted"/>
<protein>
    <submittedName>
        <fullName evidence="1">Uncharacterized protein</fullName>
    </submittedName>
</protein>
<dbReference type="AlphaFoldDB" id="A0A6C0F279"/>
<accession>A0A6C0F279</accession>
<dbReference type="EMBL" id="MN739025">
    <property type="protein sequence ID" value="QHT35677.1"/>
    <property type="molecule type" value="Genomic_DNA"/>
</dbReference>
<organism evidence="1">
    <name type="scientific">viral metagenome</name>
    <dbReference type="NCBI Taxonomy" id="1070528"/>
    <lineage>
        <taxon>unclassified sequences</taxon>
        <taxon>metagenomes</taxon>
        <taxon>organismal metagenomes</taxon>
    </lineage>
</organism>
<reference evidence="1" key="1">
    <citation type="journal article" date="2020" name="Nature">
        <title>Giant virus diversity and host interactions through global metagenomics.</title>
        <authorList>
            <person name="Schulz F."/>
            <person name="Roux S."/>
            <person name="Paez-Espino D."/>
            <person name="Jungbluth S."/>
            <person name="Walsh D.A."/>
            <person name="Denef V.J."/>
            <person name="McMahon K.D."/>
            <person name="Konstantinidis K.T."/>
            <person name="Eloe-Fadrosh E.A."/>
            <person name="Kyrpides N.C."/>
            <person name="Woyke T."/>
        </authorList>
    </citation>
    <scope>NUCLEOTIDE SEQUENCE</scope>
    <source>
        <strain evidence="1">GVMAG-M-3300009181-41</strain>
    </source>
</reference>
<name>A0A6C0F279_9ZZZZ</name>
<sequence>MAFPMTSAGLLMMVNQSCVPINVIIDMTVHQIANDIFKSAVEGRTHYTCHVETKDVLPIMERLLKMFPDCSFTTQKSISEGFSNMTIGWL</sequence>